<reference evidence="4" key="2">
    <citation type="journal article" date="2019" name="IMA Fungus">
        <title>Genome sequencing and comparison of five Tilletia species to identify candidate genes for the detection of regulated species infecting wheat.</title>
        <authorList>
            <person name="Nguyen H.D.T."/>
            <person name="Sultana T."/>
            <person name="Kesanakurti P."/>
            <person name="Hambleton S."/>
        </authorList>
    </citation>
    <scope>NUCLEOTIDE SEQUENCE</scope>
    <source>
        <strain evidence="4">DAOMC 236422</strain>
    </source>
</reference>
<sequence length="667" mass="70434">MVLTLTMRSWAFFLLLLAVLSISESRAVKLQEYLTTVTVTYAPSELTSVPEERDLSVVSTLTTTKTFLGRPATAVITKTVAVDNPMPTVVYYCDNMPQICKNTVIAKGDQPDIWLYDSDSVNGANRRRAAACPAPVVNFCKNTGQCDTKIKDGHDWRMSCDEAPPASFLNGGLGAEVICASYREQEGQRRILGAVSNLKAGDGKPYRQMGRAYPVVFSLDYSPKTGASTSAYGAVIAGGASFGSGQPRTELTFEAPGPTAARTGTYNDYKKPTFVDWGFGGKKVECQPEQDTCKNERLAEPHLAVFSTVFGDSRPTPAPTFNRQAVAAAASSTCKSKSPRERARDKARQARDDLDRVRSAQQVISGDSQFAENVRDAAAAAAAAAILAASRAIDISYAGSDTDTNRQEVYDAANSALRADATLKTINDPKIQSLYSAVSSAAIDASSAANIASTFLPSPTAPAGQSKDGGVEDPEPEGNDGSGSSACISPGTSRVLGWGVRDGSVNSCYPKYNIKSSSASNGRLSLTFTGDGDSGFVGFDVDTSTNCKGVYRFGGDNSPVTQWAPFCSSSTNGEVVPYLDGVKLVSGLAVYQGVTLLAIAAKSQSALDCYAKSIVRGSFVNNGVYKITGASNCRLGQIPNIPEAALFNLSIPIPGEPMFAPTKTSAM</sequence>
<dbReference type="Proteomes" id="UP000078113">
    <property type="component" value="Unassembled WGS sequence"/>
</dbReference>
<dbReference type="Pfam" id="PF14040">
    <property type="entry name" value="DNase_NucA_NucB"/>
    <property type="match status" value="1"/>
</dbReference>
<feature type="region of interest" description="Disordered" evidence="1">
    <location>
        <begin position="329"/>
        <end position="354"/>
    </location>
</feature>
<feature type="region of interest" description="Disordered" evidence="1">
    <location>
        <begin position="454"/>
        <end position="487"/>
    </location>
</feature>
<organism evidence="4 5">
    <name type="scientific">Tilletia walkeri</name>
    <dbReference type="NCBI Taxonomy" id="117179"/>
    <lineage>
        <taxon>Eukaryota</taxon>
        <taxon>Fungi</taxon>
        <taxon>Dikarya</taxon>
        <taxon>Basidiomycota</taxon>
        <taxon>Ustilaginomycotina</taxon>
        <taxon>Exobasidiomycetes</taxon>
        <taxon>Tilletiales</taxon>
        <taxon>Tilletiaceae</taxon>
        <taxon>Tilletia</taxon>
    </lineage>
</organism>
<comment type="caution">
    <text evidence="4">The sequence shown here is derived from an EMBL/GenBank/DDBJ whole genome shotgun (WGS) entry which is preliminary data.</text>
</comment>
<evidence type="ECO:0000256" key="2">
    <source>
        <dbReference type="SAM" id="SignalP"/>
    </source>
</evidence>
<evidence type="ECO:0000256" key="1">
    <source>
        <dbReference type="SAM" id="MobiDB-lite"/>
    </source>
</evidence>
<proteinExistence type="predicted"/>
<feature type="compositionally biased region" description="Basic and acidic residues" evidence="1">
    <location>
        <begin position="338"/>
        <end position="354"/>
    </location>
</feature>
<feature type="domain" description="Deoxyribonuclease NucA/NucB" evidence="3">
    <location>
        <begin position="109"/>
        <end position="202"/>
    </location>
</feature>
<keyword evidence="2" id="KW-0732">Signal</keyword>
<reference evidence="4" key="1">
    <citation type="submission" date="2016-04" db="EMBL/GenBank/DDBJ databases">
        <authorList>
            <person name="Nguyen H.D."/>
            <person name="Samba Siva P."/>
            <person name="Cullis J."/>
            <person name="Levesque C.A."/>
            <person name="Hambleton S."/>
        </authorList>
    </citation>
    <scope>NUCLEOTIDE SEQUENCE</scope>
    <source>
        <strain evidence="4">DAOMC 236422</strain>
    </source>
</reference>
<dbReference type="EMBL" id="LWDG02000155">
    <property type="protein sequence ID" value="KAE8268382.1"/>
    <property type="molecule type" value="Genomic_DNA"/>
</dbReference>
<dbReference type="InterPro" id="IPR029476">
    <property type="entry name" value="DNase_NucA_NucB"/>
</dbReference>
<feature type="chain" id="PRO_5036475867" description="Deoxyribonuclease NucA/NucB domain-containing protein" evidence="2">
    <location>
        <begin position="28"/>
        <end position="667"/>
    </location>
</feature>
<dbReference type="AlphaFoldDB" id="A0A8X7N8B8"/>
<protein>
    <recommendedName>
        <fullName evidence="3">Deoxyribonuclease NucA/NucB domain-containing protein</fullName>
    </recommendedName>
</protein>
<evidence type="ECO:0000313" key="4">
    <source>
        <dbReference type="EMBL" id="KAE8268382.1"/>
    </source>
</evidence>
<name>A0A8X7N8B8_9BASI</name>
<keyword evidence="5" id="KW-1185">Reference proteome</keyword>
<feature type="signal peptide" evidence="2">
    <location>
        <begin position="1"/>
        <end position="27"/>
    </location>
</feature>
<gene>
    <name evidence="4" type="ORF">A4X09_0g3966</name>
</gene>
<evidence type="ECO:0000259" key="3">
    <source>
        <dbReference type="Pfam" id="PF14040"/>
    </source>
</evidence>
<accession>A0A8X7N8B8</accession>
<evidence type="ECO:0000313" key="5">
    <source>
        <dbReference type="Proteomes" id="UP000078113"/>
    </source>
</evidence>